<dbReference type="Pfam" id="PF08448">
    <property type="entry name" value="PAS_4"/>
    <property type="match status" value="1"/>
</dbReference>
<dbReference type="InterPro" id="IPR000014">
    <property type="entry name" value="PAS"/>
</dbReference>
<dbReference type="KEGG" id="spir:CWM47_00450"/>
<evidence type="ECO:0000259" key="1">
    <source>
        <dbReference type="PROSITE" id="PS50112"/>
    </source>
</evidence>
<dbReference type="Proteomes" id="UP000232883">
    <property type="component" value="Chromosome"/>
</dbReference>
<dbReference type="RefSeq" id="WP_100985847.1">
    <property type="nucleotide sequence ID" value="NZ_CP025096.1"/>
</dbReference>
<evidence type="ECO:0000313" key="2">
    <source>
        <dbReference type="EMBL" id="AUD00421.1"/>
    </source>
</evidence>
<dbReference type="Pfam" id="PF13426">
    <property type="entry name" value="PAS_9"/>
    <property type="match status" value="1"/>
</dbReference>
<gene>
    <name evidence="2" type="ORF">CWM47_00450</name>
</gene>
<dbReference type="SUPFAM" id="SSF55785">
    <property type="entry name" value="PYP-like sensor domain (PAS domain)"/>
    <property type="match status" value="2"/>
</dbReference>
<dbReference type="CDD" id="cd00130">
    <property type="entry name" value="PAS"/>
    <property type="match status" value="2"/>
</dbReference>
<dbReference type="InterPro" id="IPR013656">
    <property type="entry name" value="PAS_4"/>
</dbReference>
<protein>
    <recommendedName>
        <fullName evidence="1">PAS domain-containing protein</fullName>
    </recommendedName>
</protein>
<reference evidence="2 3" key="1">
    <citation type="submission" date="2017-11" db="EMBL/GenBank/DDBJ databases">
        <title>Taxonomic description and genome sequences of Spirosoma HA7 sp. nov., isolated from pollen microhabitat of Corylus avellana.</title>
        <authorList>
            <person name="Ambika Manirajan B."/>
            <person name="Suarez C."/>
            <person name="Ratering S."/>
            <person name="Geissler-Plaum R."/>
            <person name="Cardinale M."/>
            <person name="Sylvia S."/>
        </authorList>
    </citation>
    <scope>NUCLEOTIDE SEQUENCE [LARGE SCALE GENOMIC DNA]</scope>
    <source>
        <strain evidence="2 3">HA7</strain>
    </source>
</reference>
<dbReference type="Gene3D" id="3.30.450.20">
    <property type="entry name" value="PAS domain"/>
    <property type="match status" value="2"/>
</dbReference>
<name>A0A2K8YS15_9BACT</name>
<feature type="domain" description="PAS" evidence="1">
    <location>
        <begin position="142"/>
        <end position="194"/>
    </location>
</feature>
<organism evidence="2 3">
    <name type="scientific">Spirosoma pollinicola</name>
    <dbReference type="NCBI Taxonomy" id="2057025"/>
    <lineage>
        <taxon>Bacteria</taxon>
        <taxon>Pseudomonadati</taxon>
        <taxon>Bacteroidota</taxon>
        <taxon>Cytophagia</taxon>
        <taxon>Cytophagales</taxon>
        <taxon>Cytophagaceae</taxon>
        <taxon>Spirosoma</taxon>
    </lineage>
</organism>
<keyword evidence="3" id="KW-1185">Reference proteome</keyword>
<dbReference type="OrthoDB" id="9124519at2"/>
<dbReference type="PROSITE" id="PS50112">
    <property type="entry name" value="PAS"/>
    <property type="match status" value="1"/>
</dbReference>
<dbReference type="EMBL" id="CP025096">
    <property type="protein sequence ID" value="AUD00421.1"/>
    <property type="molecule type" value="Genomic_DNA"/>
</dbReference>
<sequence>MSLSTLSPSILLQSVLSASQNAVMVYQLVQDSSNNKSALRLTMVNPVAERNLGRPAVELLGSTFPVLYPHLVGTGLDDRYRQVVETGLPAQFEFSYHRPGLAIPAWCDVSAVPLGENSVVVSYNDISQSKADADAARRAHVLEETFNASINGITVFEAICDEAGMVTDFRFVMINEAGLRMSGYKREDLLGKTLWRSIPLRGSTDYLRNM</sequence>
<dbReference type="AlphaFoldDB" id="A0A2K8YS15"/>
<dbReference type="InterPro" id="IPR035965">
    <property type="entry name" value="PAS-like_dom_sf"/>
</dbReference>
<evidence type="ECO:0000313" key="3">
    <source>
        <dbReference type="Proteomes" id="UP000232883"/>
    </source>
</evidence>
<accession>A0A2K8YS15</accession>
<proteinExistence type="predicted"/>